<dbReference type="SUPFAM" id="SSF48452">
    <property type="entry name" value="TPR-like"/>
    <property type="match status" value="1"/>
</dbReference>
<organism evidence="1 2">
    <name type="scientific">Prevotella bivia DNF00320</name>
    <dbReference type="NCBI Taxonomy" id="1401068"/>
    <lineage>
        <taxon>Bacteria</taxon>
        <taxon>Pseudomonadati</taxon>
        <taxon>Bacteroidota</taxon>
        <taxon>Bacteroidia</taxon>
        <taxon>Bacteroidales</taxon>
        <taxon>Prevotellaceae</taxon>
        <taxon>Prevotella</taxon>
    </lineage>
</organism>
<reference evidence="1 2" key="1">
    <citation type="submission" date="2014-07" db="EMBL/GenBank/DDBJ databases">
        <authorList>
            <person name="McCorrison J."/>
            <person name="Sanka R."/>
            <person name="Torralba M."/>
            <person name="Gillis M."/>
            <person name="Haft D.H."/>
            <person name="Methe B."/>
            <person name="Sutton G."/>
            <person name="Nelson K.E."/>
        </authorList>
    </citation>
    <scope>NUCLEOTIDE SEQUENCE [LARGE SCALE GENOMIC DNA]</scope>
    <source>
        <strain evidence="1 2">DNF00320</strain>
    </source>
</reference>
<dbReference type="InterPro" id="IPR041662">
    <property type="entry name" value="SusD-like_2"/>
</dbReference>
<dbReference type="Gene3D" id="1.25.40.390">
    <property type="match status" value="1"/>
</dbReference>
<dbReference type="OrthoDB" id="9766256at2"/>
<dbReference type="AlphaFoldDB" id="A0A096AE81"/>
<evidence type="ECO:0000313" key="1">
    <source>
        <dbReference type="EMBL" id="KGF44821.1"/>
    </source>
</evidence>
<dbReference type="Pfam" id="PF12771">
    <property type="entry name" value="SusD-like_2"/>
    <property type="match status" value="1"/>
</dbReference>
<protein>
    <recommendedName>
        <fullName evidence="3">SusD/RagB family nutrient-binding outer membrane lipoprotein</fullName>
    </recommendedName>
</protein>
<dbReference type="EMBL" id="JRNQ01000026">
    <property type="protein sequence ID" value="KGF44821.1"/>
    <property type="molecule type" value="Genomic_DNA"/>
</dbReference>
<dbReference type="Proteomes" id="UP000029525">
    <property type="component" value="Unassembled WGS sequence"/>
</dbReference>
<dbReference type="PROSITE" id="PS51257">
    <property type="entry name" value="PROKAR_LIPOPROTEIN"/>
    <property type="match status" value="1"/>
</dbReference>
<dbReference type="RefSeq" id="WP_036866764.1">
    <property type="nucleotide sequence ID" value="NZ_JRNQ01000026.1"/>
</dbReference>
<dbReference type="InterPro" id="IPR011990">
    <property type="entry name" value="TPR-like_helical_dom_sf"/>
</dbReference>
<sequence>MKILNTLLLGVLATATVSSCSDDKFEGFYENPAKTTQATCDHLMTGAFWNGNDYTFNKYWRMYTWDNIFGKYAQTIGYKNNTGSDYYYNDGYVNDRWANFYKILAQYRQLENKYNALSDANKENNRIYKDLTEIFVYDHLAQMCDLFGDVPFTKAGMIGITGDLAGSRAPFDNDEDLYKMMIENLGTIYKDLEHYKASGTAMVKATLIAQDFINKGNIDKWLAYANSLRLRMAVQVSLKGSLTAFGQAAVKECMGRTLVIDDAKGIEVISDKDGFNFWEDFRNGFKDINNVASQPMIDAMTKLGEADQDPRLKVMYSANKDGKYIGTNRSEKNAFQEANGSKFNGFGEKEWKDRYYAALDSATYTDNQLMVSPIVTAAEVDFLQAEAIQRGWVQGNAEQAFVNGMVNSSKFYYRENNMYASAKGKHYTYPGDDVVKAYATRLWASYTDKLDAILTMKWVHFGIFQATQAWTSIRRTGYPMLTYPTDTDAKDIKDLPNRIKYPNSTKASNKQNYDAVVATQGDKSETKLFWAK</sequence>
<proteinExistence type="predicted"/>
<name>A0A096AE81_9BACT</name>
<comment type="caution">
    <text evidence="1">The sequence shown here is derived from an EMBL/GenBank/DDBJ whole genome shotgun (WGS) entry which is preliminary data.</text>
</comment>
<evidence type="ECO:0008006" key="3">
    <source>
        <dbReference type="Google" id="ProtNLM"/>
    </source>
</evidence>
<evidence type="ECO:0000313" key="2">
    <source>
        <dbReference type="Proteomes" id="UP000029525"/>
    </source>
</evidence>
<gene>
    <name evidence="1" type="ORF">HMPREF0647_05100</name>
</gene>
<accession>A0A096AE81</accession>